<dbReference type="AlphaFoldDB" id="A0A7S3CM61"/>
<dbReference type="PROSITE" id="PS50222">
    <property type="entry name" value="EF_HAND_2"/>
    <property type="match status" value="2"/>
</dbReference>
<dbReference type="InterPro" id="IPR051001">
    <property type="entry name" value="Calbindin_Ca-bind"/>
</dbReference>
<dbReference type="PROSITE" id="PS00018">
    <property type="entry name" value="EF_HAND_1"/>
    <property type="match status" value="1"/>
</dbReference>
<dbReference type="Pfam" id="PF13499">
    <property type="entry name" value="EF-hand_7"/>
    <property type="match status" value="1"/>
</dbReference>
<evidence type="ECO:0000259" key="2">
    <source>
        <dbReference type="PROSITE" id="PS50222"/>
    </source>
</evidence>
<dbReference type="GO" id="GO:0005829">
    <property type="term" value="C:cytosol"/>
    <property type="evidence" value="ECO:0007669"/>
    <property type="project" value="TreeGrafter"/>
</dbReference>
<dbReference type="Gene3D" id="1.10.238.10">
    <property type="entry name" value="EF-hand"/>
    <property type="match status" value="2"/>
</dbReference>
<accession>A0A7S3CM61</accession>
<organism evidence="3">
    <name type="scientific">Strombidium rassoulzadegani</name>
    <dbReference type="NCBI Taxonomy" id="1082188"/>
    <lineage>
        <taxon>Eukaryota</taxon>
        <taxon>Sar</taxon>
        <taxon>Alveolata</taxon>
        <taxon>Ciliophora</taxon>
        <taxon>Intramacronucleata</taxon>
        <taxon>Spirotrichea</taxon>
        <taxon>Oligotrichia</taxon>
        <taxon>Strombidiidae</taxon>
        <taxon>Strombidium</taxon>
    </lineage>
</organism>
<gene>
    <name evidence="3" type="ORF">SRAS04492_LOCUS3870</name>
</gene>
<dbReference type="GO" id="GO:0005634">
    <property type="term" value="C:nucleus"/>
    <property type="evidence" value="ECO:0007669"/>
    <property type="project" value="TreeGrafter"/>
</dbReference>
<dbReference type="SMART" id="SM00054">
    <property type="entry name" value="EFh"/>
    <property type="match status" value="2"/>
</dbReference>
<dbReference type="GO" id="GO:0005509">
    <property type="term" value="F:calcium ion binding"/>
    <property type="evidence" value="ECO:0007669"/>
    <property type="project" value="InterPro"/>
</dbReference>
<dbReference type="GO" id="GO:0051480">
    <property type="term" value="P:regulation of cytosolic calcium ion concentration"/>
    <property type="evidence" value="ECO:0007669"/>
    <property type="project" value="TreeGrafter"/>
</dbReference>
<dbReference type="InterPro" id="IPR011992">
    <property type="entry name" value="EF-hand-dom_pair"/>
</dbReference>
<feature type="domain" description="EF-hand" evidence="2">
    <location>
        <begin position="49"/>
        <end position="84"/>
    </location>
</feature>
<dbReference type="InterPro" id="IPR002048">
    <property type="entry name" value="EF_hand_dom"/>
</dbReference>
<name>A0A7S3CM61_9SPIT</name>
<dbReference type="PANTHER" id="PTHR19972">
    <property type="entry name" value="CALBINDIN"/>
    <property type="match status" value="1"/>
</dbReference>
<dbReference type="EMBL" id="HBIA01007513">
    <property type="protein sequence ID" value="CAE0232072.1"/>
    <property type="molecule type" value="Transcribed_RNA"/>
</dbReference>
<protein>
    <recommendedName>
        <fullName evidence="2">EF-hand domain-containing protein</fullName>
    </recommendedName>
</protein>
<feature type="domain" description="EF-hand" evidence="2">
    <location>
        <begin position="7"/>
        <end position="42"/>
    </location>
</feature>
<dbReference type="InterPro" id="IPR018247">
    <property type="entry name" value="EF_Hand_1_Ca_BS"/>
</dbReference>
<dbReference type="PANTHER" id="PTHR19972:SF10">
    <property type="entry name" value="CALBINDIN-32"/>
    <property type="match status" value="1"/>
</dbReference>
<keyword evidence="1" id="KW-0106">Calcium</keyword>
<sequence>MSAEEQAIQGVIDNIWDTYDVDKSGALDKGETKKFIQDTLGNLGSGDEFSDDAFDEVFQTFDKDNSGTVEKNEMVQFIKQLLSS</sequence>
<reference evidence="3" key="1">
    <citation type="submission" date="2021-01" db="EMBL/GenBank/DDBJ databases">
        <authorList>
            <person name="Corre E."/>
            <person name="Pelletier E."/>
            <person name="Niang G."/>
            <person name="Scheremetjew M."/>
            <person name="Finn R."/>
            <person name="Kale V."/>
            <person name="Holt S."/>
            <person name="Cochrane G."/>
            <person name="Meng A."/>
            <person name="Brown T."/>
            <person name="Cohen L."/>
        </authorList>
    </citation>
    <scope>NUCLEOTIDE SEQUENCE</scope>
    <source>
        <strain evidence="3">Ras09</strain>
    </source>
</reference>
<evidence type="ECO:0000313" key="3">
    <source>
        <dbReference type="EMBL" id="CAE0232072.1"/>
    </source>
</evidence>
<proteinExistence type="predicted"/>
<dbReference type="CDD" id="cd00051">
    <property type="entry name" value="EFh"/>
    <property type="match status" value="1"/>
</dbReference>
<dbReference type="SUPFAM" id="SSF47473">
    <property type="entry name" value="EF-hand"/>
    <property type="match status" value="1"/>
</dbReference>
<evidence type="ECO:0000256" key="1">
    <source>
        <dbReference type="ARBA" id="ARBA00022837"/>
    </source>
</evidence>